<dbReference type="KEGG" id="rul:UC8_38330"/>
<evidence type="ECO:0000313" key="3">
    <source>
        <dbReference type="Proteomes" id="UP000325286"/>
    </source>
</evidence>
<keyword evidence="3" id="KW-1185">Reference proteome</keyword>
<evidence type="ECO:0000313" key="2">
    <source>
        <dbReference type="EMBL" id="QEG41806.1"/>
    </source>
</evidence>
<dbReference type="Proteomes" id="UP000325286">
    <property type="component" value="Chromosome"/>
</dbReference>
<organism evidence="2 3">
    <name type="scientific">Roseimaritima ulvae</name>
    <dbReference type="NCBI Taxonomy" id="980254"/>
    <lineage>
        <taxon>Bacteria</taxon>
        <taxon>Pseudomonadati</taxon>
        <taxon>Planctomycetota</taxon>
        <taxon>Planctomycetia</taxon>
        <taxon>Pirellulales</taxon>
        <taxon>Pirellulaceae</taxon>
        <taxon>Roseimaritima</taxon>
    </lineage>
</organism>
<feature type="compositionally biased region" description="Polar residues" evidence="1">
    <location>
        <begin position="7"/>
        <end position="16"/>
    </location>
</feature>
<evidence type="ECO:0000256" key="1">
    <source>
        <dbReference type="SAM" id="MobiDB-lite"/>
    </source>
</evidence>
<reference evidence="2 3" key="1">
    <citation type="submission" date="2019-08" db="EMBL/GenBank/DDBJ databases">
        <title>Deep-cultivation of Planctomycetes and their phenomic and genomic characterization uncovers novel biology.</title>
        <authorList>
            <person name="Wiegand S."/>
            <person name="Jogler M."/>
            <person name="Boedeker C."/>
            <person name="Pinto D."/>
            <person name="Vollmers J."/>
            <person name="Rivas-Marin E."/>
            <person name="Kohn T."/>
            <person name="Peeters S.H."/>
            <person name="Heuer A."/>
            <person name="Rast P."/>
            <person name="Oberbeckmann S."/>
            <person name="Bunk B."/>
            <person name="Jeske O."/>
            <person name="Meyerdierks A."/>
            <person name="Storesund J.E."/>
            <person name="Kallscheuer N."/>
            <person name="Luecker S."/>
            <person name="Lage O.M."/>
            <person name="Pohl T."/>
            <person name="Merkel B.J."/>
            <person name="Hornburger P."/>
            <person name="Mueller R.-W."/>
            <person name="Bruemmer F."/>
            <person name="Labrenz M."/>
            <person name="Spormann A.M."/>
            <person name="Op den Camp H."/>
            <person name="Overmann J."/>
            <person name="Amann R."/>
            <person name="Jetten M.S.M."/>
            <person name="Mascher T."/>
            <person name="Medema M.H."/>
            <person name="Devos D.P."/>
            <person name="Kaster A.-K."/>
            <person name="Ovreas L."/>
            <person name="Rohde M."/>
            <person name="Galperin M.Y."/>
            <person name="Jogler C."/>
        </authorList>
    </citation>
    <scope>NUCLEOTIDE SEQUENCE [LARGE SCALE GENOMIC DNA]</scope>
    <source>
        <strain evidence="2 3">UC8</strain>
    </source>
</reference>
<proteinExistence type="predicted"/>
<feature type="region of interest" description="Disordered" evidence="1">
    <location>
        <begin position="1"/>
        <end position="37"/>
    </location>
</feature>
<dbReference type="EMBL" id="CP042914">
    <property type="protein sequence ID" value="QEG41806.1"/>
    <property type="molecule type" value="Genomic_DNA"/>
</dbReference>
<accession>A0A5B9QXF8</accession>
<name>A0A5B9QXF8_9BACT</name>
<sequence length="100" mass="11155">MAKADQTAPQQDNSVAESDHTEQIKSQILEKTGRPPRLHRVEVCRHHNGNYRVNMWEQLEPTGDSAFSAAVKIGSSYYLKVSDSGEILQSNPPLSKLHQA</sequence>
<gene>
    <name evidence="2" type="ORF">UC8_38330</name>
</gene>
<dbReference type="AlphaFoldDB" id="A0A5B9QXF8"/>
<protein>
    <submittedName>
        <fullName evidence="2">Uncharacterized protein</fullName>
    </submittedName>
</protein>